<evidence type="ECO:0000313" key="3">
    <source>
        <dbReference type="Proteomes" id="UP001054252"/>
    </source>
</evidence>
<proteinExistence type="predicted"/>
<feature type="compositionally biased region" description="Polar residues" evidence="1">
    <location>
        <begin position="128"/>
        <end position="140"/>
    </location>
</feature>
<dbReference type="Proteomes" id="UP001054252">
    <property type="component" value="Unassembled WGS sequence"/>
</dbReference>
<dbReference type="AlphaFoldDB" id="A0AAV5MIR2"/>
<keyword evidence="3" id="KW-1185">Reference proteome</keyword>
<accession>A0AAV5MIR2</accession>
<feature type="region of interest" description="Disordered" evidence="1">
    <location>
        <begin position="116"/>
        <end position="140"/>
    </location>
</feature>
<dbReference type="EMBL" id="BPVZ01000298">
    <property type="protein sequence ID" value="GKV49414.1"/>
    <property type="molecule type" value="Genomic_DNA"/>
</dbReference>
<name>A0AAV5MIR2_9ROSI</name>
<evidence type="ECO:0000256" key="1">
    <source>
        <dbReference type="SAM" id="MobiDB-lite"/>
    </source>
</evidence>
<sequence length="140" mass="15416">MIIRKKVKRSALHAKLKHQKKVEKRKKLKVGDAVEKRALGLVEEPPPKMIPRTIENTREAEETVCKPNDEEYVSKGMEEGLDPAQVQGDLLLRAASGVKKRQLKCLDVHTHSEDVGVSASCPCPSKPSDLQQSAGPGSDK</sequence>
<reference evidence="2 3" key="1">
    <citation type="journal article" date="2021" name="Commun. Biol.">
        <title>The genome of Shorea leprosula (Dipterocarpaceae) highlights the ecological relevance of drought in aseasonal tropical rainforests.</title>
        <authorList>
            <person name="Ng K.K.S."/>
            <person name="Kobayashi M.J."/>
            <person name="Fawcett J.A."/>
            <person name="Hatakeyama M."/>
            <person name="Paape T."/>
            <person name="Ng C.H."/>
            <person name="Ang C.C."/>
            <person name="Tnah L.H."/>
            <person name="Lee C.T."/>
            <person name="Nishiyama T."/>
            <person name="Sese J."/>
            <person name="O'Brien M.J."/>
            <person name="Copetti D."/>
            <person name="Mohd Noor M.I."/>
            <person name="Ong R.C."/>
            <person name="Putra M."/>
            <person name="Sireger I.Z."/>
            <person name="Indrioko S."/>
            <person name="Kosugi Y."/>
            <person name="Izuno A."/>
            <person name="Isagi Y."/>
            <person name="Lee S.L."/>
            <person name="Shimizu K.K."/>
        </authorList>
    </citation>
    <scope>NUCLEOTIDE SEQUENCE [LARGE SCALE GENOMIC DNA]</scope>
    <source>
        <strain evidence="2">214</strain>
    </source>
</reference>
<evidence type="ECO:0000313" key="2">
    <source>
        <dbReference type="EMBL" id="GKV49414.1"/>
    </source>
</evidence>
<feature type="region of interest" description="Disordered" evidence="1">
    <location>
        <begin position="1"/>
        <end position="28"/>
    </location>
</feature>
<gene>
    <name evidence="2" type="ORF">SLEP1_g56164</name>
</gene>
<comment type="caution">
    <text evidence="2">The sequence shown here is derived from an EMBL/GenBank/DDBJ whole genome shotgun (WGS) entry which is preliminary data.</text>
</comment>
<protein>
    <submittedName>
        <fullName evidence="2">Uncharacterized protein</fullName>
    </submittedName>
</protein>
<organism evidence="2 3">
    <name type="scientific">Rubroshorea leprosula</name>
    <dbReference type="NCBI Taxonomy" id="152421"/>
    <lineage>
        <taxon>Eukaryota</taxon>
        <taxon>Viridiplantae</taxon>
        <taxon>Streptophyta</taxon>
        <taxon>Embryophyta</taxon>
        <taxon>Tracheophyta</taxon>
        <taxon>Spermatophyta</taxon>
        <taxon>Magnoliopsida</taxon>
        <taxon>eudicotyledons</taxon>
        <taxon>Gunneridae</taxon>
        <taxon>Pentapetalae</taxon>
        <taxon>rosids</taxon>
        <taxon>malvids</taxon>
        <taxon>Malvales</taxon>
        <taxon>Dipterocarpaceae</taxon>
        <taxon>Rubroshorea</taxon>
    </lineage>
</organism>